<protein>
    <submittedName>
        <fullName evidence="2">FAD-dependent oxidoreductase</fullName>
    </submittedName>
</protein>
<sequence length="347" mass="37709">MWDVIVIGAGLAGLVCARELRAVGYRVCVLDKSRGVGGRMATRRVKGTRVDHGLRYWNPKTPALQPLTEELLAANVLAPWAVTAFEIPQPEQLVEVTAAPVCVAPEGMSAIAKHLAANLEIQFQQRVTALERTDTGWRITYKGINPAAESVTAKAVVVAIPGPQAVPLLKSIDLPQRQVQLVEAVEYETRLTLMAGYPAERGREMGPLTPSAPSEGWMVTDNSGTSITWIGLDSSKRHAAPYPTIVIQSKPGFADRYLDARDLQPAASVLLRAAGRKLLPWIAEPDWFQIHRWRYAYVTQAYPGDCVRTDVPLVCCGDWCRSPSAIASIDAAFSSGMAAQAVISSRI</sequence>
<dbReference type="InterPro" id="IPR002937">
    <property type="entry name" value="Amino_oxidase"/>
</dbReference>
<evidence type="ECO:0000259" key="1">
    <source>
        <dbReference type="Pfam" id="PF01593"/>
    </source>
</evidence>
<dbReference type="Gene3D" id="3.50.50.60">
    <property type="entry name" value="FAD/NAD(P)-binding domain"/>
    <property type="match status" value="1"/>
</dbReference>
<gene>
    <name evidence="2" type="ORF">IQ241_19820</name>
</gene>
<dbReference type="Pfam" id="PF01593">
    <property type="entry name" value="Amino_oxidase"/>
    <property type="match status" value="1"/>
</dbReference>
<keyword evidence="3" id="KW-1185">Reference proteome</keyword>
<dbReference type="SUPFAM" id="SSF51905">
    <property type="entry name" value="FAD/NAD(P)-binding domain"/>
    <property type="match status" value="1"/>
</dbReference>
<reference evidence="2" key="1">
    <citation type="submission" date="2020-10" db="EMBL/GenBank/DDBJ databases">
        <authorList>
            <person name="Castelo-Branco R."/>
            <person name="Eusebio N."/>
            <person name="Adriana R."/>
            <person name="Vieira A."/>
            <person name="Brugerolle De Fraissinette N."/>
            <person name="Rezende De Castro R."/>
            <person name="Schneider M.P."/>
            <person name="Vasconcelos V."/>
            <person name="Leao P.N."/>
        </authorList>
    </citation>
    <scope>NUCLEOTIDE SEQUENCE</scope>
    <source>
        <strain evidence="2">LEGE 07310</strain>
    </source>
</reference>
<comment type="caution">
    <text evidence="2">The sequence shown here is derived from an EMBL/GenBank/DDBJ whole genome shotgun (WGS) entry which is preliminary data.</text>
</comment>
<dbReference type="AlphaFoldDB" id="A0A8J7A934"/>
<dbReference type="Proteomes" id="UP000636505">
    <property type="component" value="Unassembled WGS sequence"/>
</dbReference>
<dbReference type="RefSeq" id="WP_193910557.1">
    <property type="nucleotide sequence ID" value="NZ_JADEXG010000058.1"/>
</dbReference>
<evidence type="ECO:0000313" key="3">
    <source>
        <dbReference type="Proteomes" id="UP000636505"/>
    </source>
</evidence>
<dbReference type="Pfam" id="PF13450">
    <property type="entry name" value="NAD_binding_8"/>
    <property type="match status" value="1"/>
</dbReference>
<dbReference type="PANTHER" id="PTHR16128">
    <property type="entry name" value="FAD/NAD(P)-BINDING OXIDOREDUCTASE FAMILY PROTEIN"/>
    <property type="match status" value="1"/>
</dbReference>
<feature type="domain" description="Amine oxidase" evidence="1">
    <location>
        <begin position="95"/>
        <end position="337"/>
    </location>
</feature>
<dbReference type="EMBL" id="JADEXG010000058">
    <property type="protein sequence ID" value="MBE9079517.1"/>
    <property type="molecule type" value="Genomic_DNA"/>
</dbReference>
<dbReference type="GO" id="GO:0016491">
    <property type="term" value="F:oxidoreductase activity"/>
    <property type="evidence" value="ECO:0007669"/>
    <property type="project" value="InterPro"/>
</dbReference>
<organism evidence="2 3">
    <name type="scientific">Vasconcelosia minhoensis LEGE 07310</name>
    <dbReference type="NCBI Taxonomy" id="915328"/>
    <lineage>
        <taxon>Bacteria</taxon>
        <taxon>Bacillati</taxon>
        <taxon>Cyanobacteriota</taxon>
        <taxon>Cyanophyceae</taxon>
        <taxon>Nodosilineales</taxon>
        <taxon>Cymatolegaceae</taxon>
        <taxon>Vasconcelosia</taxon>
        <taxon>Vasconcelosia minhoensis</taxon>
    </lineage>
</organism>
<dbReference type="Gene3D" id="3.90.660.10">
    <property type="match status" value="1"/>
</dbReference>
<name>A0A8J7A934_9CYAN</name>
<dbReference type="InterPro" id="IPR036188">
    <property type="entry name" value="FAD/NAD-bd_sf"/>
</dbReference>
<dbReference type="PANTHER" id="PTHR16128:SF5">
    <property type="entry name" value="FAD_NAD(P)-BINDING OXIDOREDUCTASE FAMILY PROTEIN"/>
    <property type="match status" value="1"/>
</dbReference>
<evidence type="ECO:0000313" key="2">
    <source>
        <dbReference type="EMBL" id="MBE9079517.1"/>
    </source>
</evidence>
<accession>A0A8J7A934</accession>
<proteinExistence type="predicted"/>